<evidence type="ECO:0000313" key="4">
    <source>
        <dbReference type="Proteomes" id="UP001216139"/>
    </source>
</evidence>
<keyword evidence="1 3" id="KW-0378">Hydrolase</keyword>
<evidence type="ECO:0000313" key="3">
    <source>
        <dbReference type="EMBL" id="WCT12513.1"/>
    </source>
</evidence>
<dbReference type="Proteomes" id="UP001216139">
    <property type="component" value="Chromosome"/>
</dbReference>
<protein>
    <submittedName>
        <fullName evidence="3">Alpha/beta hydrolase</fullName>
    </submittedName>
</protein>
<dbReference type="Gene3D" id="3.40.50.1820">
    <property type="entry name" value="alpha/beta hydrolase"/>
    <property type="match status" value="1"/>
</dbReference>
<dbReference type="EMBL" id="CP117167">
    <property type="protein sequence ID" value="WCT12513.1"/>
    <property type="molecule type" value="Genomic_DNA"/>
</dbReference>
<dbReference type="PANTHER" id="PTHR48081:SF8">
    <property type="entry name" value="ALPHA_BETA HYDROLASE FOLD-3 DOMAIN-CONTAINING PROTEIN-RELATED"/>
    <property type="match status" value="1"/>
</dbReference>
<evidence type="ECO:0000256" key="1">
    <source>
        <dbReference type="ARBA" id="ARBA00022801"/>
    </source>
</evidence>
<dbReference type="Pfam" id="PF07859">
    <property type="entry name" value="Abhydrolase_3"/>
    <property type="match status" value="1"/>
</dbReference>
<reference evidence="3 4" key="1">
    <citation type="submission" date="2023-02" db="EMBL/GenBank/DDBJ databases">
        <title>Genome sequence of Mucilaginibacter jinjuensis strain KACC 16571.</title>
        <authorList>
            <person name="Kim S."/>
            <person name="Heo J."/>
            <person name="Kwon S.-W."/>
        </authorList>
    </citation>
    <scope>NUCLEOTIDE SEQUENCE [LARGE SCALE GENOMIC DNA]</scope>
    <source>
        <strain evidence="3 4">KACC 16571</strain>
    </source>
</reference>
<dbReference type="GO" id="GO:0016787">
    <property type="term" value="F:hydrolase activity"/>
    <property type="evidence" value="ECO:0007669"/>
    <property type="project" value="UniProtKB-KW"/>
</dbReference>
<name>A0ABY7T8A8_9SPHI</name>
<dbReference type="InterPro" id="IPR013094">
    <property type="entry name" value="AB_hydrolase_3"/>
</dbReference>
<dbReference type="RefSeq" id="WP_273630779.1">
    <property type="nucleotide sequence ID" value="NZ_CP117167.1"/>
</dbReference>
<keyword evidence="4" id="KW-1185">Reference proteome</keyword>
<dbReference type="SUPFAM" id="SSF53474">
    <property type="entry name" value="alpha/beta-Hydrolases"/>
    <property type="match status" value="1"/>
</dbReference>
<evidence type="ECO:0000259" key="2">
    <source>
        <dbReference type="Pfam" id="PF07859"/>
    </source>
</evidence>
<dbReference type="PANTHER" id="PTHR48081">
    <property type="entry name" value="AB HYDROLASE SUPERFAMILY PROTEIN C4A8.06C"/>
    <property type="match status" value="1"/>
</dbReference>
<proteinExistence type="predicted"/>
<feature type="domain" description="Alpha/beta hydrolase fold-3" evidence="2">
    <location>
        <begin position="50"/>
        <end position="247"/>
    </location>
</feature>
<dbReference type="InterPro" id="IPR050300">
    <property type="entry name" value="GDXG_lipolytic_enzyme"/>
</dbReference>
<organism evidence="3 4">
    <name type="scientific">Mucilaginibacter jinjuensis</name>
    <dbReference type="NCBI Taxonomy" id="1176721"/>
    <lineage>
        <taxon>Bacteria</taxon>
        <taxon>Pseudomonadati</taxon>
        <taxon>Bacteroidota</taxon>
        <taxon>Sphingobacteriia</taxon>
        <taxon>Sphingobacteriales</taxon>
        <taxon>Sphingobacteriaceae</taxon>
        <taxon>Mucilaginibacter</taxon>
    </lineage>
</organism>
<sequence length="286" mass="32013">MNEIQNRRNFFDSLGQNYPENKSVEIQHALINGVSCYWFIPEKEVTNKIIVHLHGGAFVMGSIQSYGSMISHFSAQLQTRILFVDYALAPEHPYPNAINDIMDVYERLISDYPNREIIFMGDSAGAGLTLSAIGKMVQQQLQLPQGVMMISPWINLTCDNASQEDNRTIDPILSKEYLFGSAKLYTGDVPFAISSPEYIEFDQFPPTLIMVGTNEVLLDDSKNFYNNIKGIQPNTTLSIYESQLHVWPLANVHSEAAQKAIAEMGAFLTALQNPTSTSKAVSTYEK</sequence>
<gene>
    <name evidence="3" type="ORF">PQO05_01035</name>
</gene>
<dbReference type="InterPro" id="IPR029058">
    <property type="entry name" value="AB_hydrolase_fold"/>
</dbReference>
<accession>A0ABY7T8A8</accession>